<proteinExistence type="inferred from homology"/>
<sequence length="305" mass="34106">MRFNQIIVLDKTRLNKEGIWALQTFSDRPVVTYEDCPQDEKETLHRISDSDCVLVSWKTPLTATVLKQSPNLRYIGMCCSLYDTSSSNVDVTTAAQLGIEVKAVRDYGDEGVVEFIFAQLITQFKGLGRKPQNGLPTELSSKSIGIIGLGTLGKMVAQTAKIFGMRLFYSGRTEKPEVEKLGIKRLSINTLFQTCDIITVHVPRNTLVLDQTAFLSKKKKSVFINTSLGQPFEENALLNWLFQDPESFAIFDSDGAGSLFDKLSKLDNAILYPLSAGFTEESGKRLTEKTLQNIEAYFSENINKF</sequence>
<dbReference type="EMBL" id="FNXY01000001">
    <property type="protein sequence ID" value="SEI42120.1"/>
    <property type="molecule type" value="Genomic_DNA"/>
</dbReference>
<accession>A0A1H6QRN0</accession>
<dbReference type="SUPFAM" id="SSF51735">
    <property type="entry name" value="NAD(P)-binding Rossmann-fold domains"/>
    <property type="match status" value="1"/>
</dbReference>
<evidence type="ECO:0000259" key="5">
    <source>
        <dbReference type="Pfam" id="PF00389"/>
    </source>
</evidence>
<evidence type="ECO:0000256" key="4">
    <source>
        <dbReference type="RuleBase" id="RU003719"/>
    </source>
</evidence>
<gene>
    <name evidence="7" type="ORF">SAMN04487995_0579</name>
</gene>
<evidence type="ECO:0000256" key="2">
    <source>
        <dbReference type="ARBA" id="ARBA00023002"/>
    </source>
</evidence>
<keyword evidence="8" id="KW-1185">Reference proteome</keyword>
<comment type="similarity">
    <text evidence="1 4">Belongs to the D-isomer specific 2-hydroxyacid dehydrogenase family.</text>
</comment>
<dbReference type="GO" id="GO:0051287">
    <property type="term" value="F:NAD binding"/>
    <property type="evidence" value="ECO:0007669"/>
    <property type="project" value="InterPro"/>
</dbReference>
<protein>
    <recommendedName>
        <fullName evidence="9">Lactate dehydrogenase</fullName>
    </recommendedName>
</protein>
<dbReference type="Gene3D" id="3.40.50.720">
    <property type="entry name" value="NAD(P)-binding Rossmann-like Domain"/>
    <property type="match status" value="2"/>
</dbReference>
<dbReference type="InterPro" id="IPR006140">
    <property type="entry name" value="D-isomer_DH_NAD-bd"/>
</dbReference>
<name>A0A1H6QRN0_9BACT</name>
<dbReference type="RefSeq" id="WP_090331743.1">
    <property type="nucleotide sequence ID" value="NZ_FNXY01000001.1"/>
</dbReference>
<evidence type="ECO:0008006" key="9">
    <source>
        <dbReference type="Google" id="ProtNLM"/>
    </source>
</evidence>
<dbReference type="SUPFAM" id="SSF52283">
    <property type="entry name" value="Formate/glycerate dehydrogenase catalytic domain-like"/>
    <property type="match status" value="1"/>
</dbReference>
<dbReference type="InterPro" id="IPR036291">
    <property type="entry name" value="NAD(P)-bd_dom_sf"/>
</dbReference>
<evidence type="ECO:0000256" key="3">
    <source>
        <dbReference type="ARBA" id="ARBA00023027"/>
    </source>
</evidence>
<evidence type="ECO:0000313" key="8">
    <source>
        <dbReference type="Proteomes" id="UP000199532"/>
    </source>
</evidence>
<dbReference type="InterPro" id="IPR050418">
    <property type="entry name" value="D-iso_2-hydroxyacid_DH_PdxB"/>
</dbReference>
<dbReference type="STRING" id="408657.SAMN04487995_0579"/>
<dbReference type="InterPro" id="IPR006139">
    <property type="entry name" value="D-isomer_2_OHA_DH_cat_dom"/>
</dbReference>
<keyword evidence="3" id="KW-0520">NAD</keyword>
<evidence type="ECO:0000256" key="1">
    <source>
        <dbReference type="ARBA" id="ARBA00005854"/>
    </source>
</evidence>
<dbReference type="OrthoDB" id="9805416at2"/>
<feature type="domain" description="D-isomer specific 2-hydroxyacid dehydrogenase NAD-binding" evidence="6">
    <location>
        <begin position="130"/>
        <end position="271"/>
    </location>
</feature>
<dbReference type="Pfam" id="PF00389">
    <property type="entry name" value="2-Hacid_dh"/>
    <property type="match status" value="1"/>
</dbReference>
<evidence type="ECO:0000313" key="7">
    <source>
        <dbReference type="EMBL" id="SEI42120.1"/>
    </source>
</evidence>
<organism evidence="7 8">
    <name type="scientific">Dyadobacter koreensis</name>
    <dbReference type="NCBI Taxonomy" id="408657"/>
    <lineage>
        <taxon>Bacteria</taxon>
        <taxon>Pseudomonadati</taxon>
        <taxon>Bacteroidota</taxon>
        <taxon>Cytophagia</taxon>
        <taxon>Cytophagales</taxon>
        <taxon>Spirosomataceae</taxon>
        <taxon>Dyadobacter</taxon>
    </lineage>
</organism>
<dbReference type="PANTHER" id="PTHR43761">
    <property type="entry name" value="D-ISOMER SPECIFIC 2-HYDROXYACID DEHYDROGENASE FAMILY PROTEIN (AFU_ORTHOLOGUE AFUA_1G13630)"/>
    <property type="match status" value="1"/>
</dbReference>
<dbReference type="Pfam" id="PF02826">
    <property type="entry name" value="2-Hacid_dh_C"/>
    <property type="match status" value="1"/>
</dbReference>
<dbReference type="Proteomes" id="UP000199532">
    <property type="component" value="Unassembled WGS sequence"/>
</dbReference>
<keyword evidence="2 4" id="KW-0560">Oxidoreductase</keyword>
<dbReference type="PANTHER" id="PTHR43761:SF1">
    <property type="entry name" value="D-ISOMER SPECIFIC 2-HYDROXYACID DEHYDROGENASE CATALYTIC DOMAIN-CONTAINING PROTEIN-RELATED"/>
    <property type="match status" value="1"/>
</dbReference>
<dbReference type="AlphaFoldDB" id="A0A1H6QRN0"/>
<evidence type="ECO:0000259" key="6">
    <source>
        <dbReference type="Pfam" id="PF02826"/>
    </source>
</evidence>
<reference evidence="7 8" key="1">
    <citation type="submission" date="2016-10" db="EMBL/GenBank/DDBJ databases">
        <authorList>
            <person name="de Groot N.N."/>
        </authorList>
    </citation>
    <scope>NUCLEOTIDE SEQUENCE [LARGE SCALE GENOMIC DNA]</scope>
    <source>
        <strain evidence="7 8">DSM 19938</strain>
    </source>
</reference>
<dbReference type="GO" id="GO:0016616">
    <property type="term" value="F:oxidoreductase activity, acting on the CH-OH group of donors, NAD or NADP as acceptor"/>
    <property type="evidence" value="ECO:0007669"/>
    <property type="project" value="InterPro"/>
</dbReference>
<feature type="domain" description="D-isomer specific 2-hydroxyacid dehydrogenase catalytic" evidence="5">
    <location>
        <begin position="24"/>
        <end position="301"/>
    </location>
</feature>